<name>A0A4D4N8T6_STRAX</name>
<comment type="caution">
    <text evidence="1">The sequence shown here is derived from an EMBL/GenBank/DDBJ whole genome shotgun (WGS) entry which is preliminary data.</text>
</comment>
<proteinExistence type="predicted"/>
<organism evidence="1 2">
    <name type="scientific">Streptomyces avermitilis</name>
    <dbReference type="NCBI Taxonomy" id="33903"/>
    <lineage>
        <taxon>Bacteria</taxon>
        <taxon>Bacillati</taxon>
        <taxon>Actinomycetota</taxon>
        <taxon>Actinomycetes</taxon>
        <taxon>Kitasatosporales</taxon>
        <taxon>Streptomycetaceae</taxon>
        <taxon>Streptomyces</taxon>
    </lineage>
</organism>
<protein>
    <submittedName>
        <fullName evidence="1">Uncharacterized protein</fullName>
    </submittedName>
</protein>
<gene>
    <name evidence="1" type="ORF">SAV31267_094040</name>
</gene>
<reference evidence="1 2" key="1">
    <citation type="submission" date="2019-04" db="EMBL/GenBank/DDBJ databases">
        <title>Draft genome sequences of Streptomyces avermitilis ATCC 31267.</title>
        <authorList>
            <person name="Komaki H."/>
            <person name="Tamura T."/>
            <person name="Hosoyama A."/>
        </authorList>
    </citation>
    <scope>NUCLEOTIDE SEQUENCE [LARGE SCALE GENOMIC DNA]</scope>
    <source>
        <strain evidence="1 2">ATCC 31267</strain>
    </source>
</reference>
<sequence length="201" mass="21695">MYRLETSGLLPQCSRCGGDLIVSVVAPKNDTDGRPIQLQLCSACDAEKPAAGALLFWFASGGGHDTERSEEGARLLMEWTGEAMAEYGWYWPGTDVDAATSAPGLEHDEAAARDLMNPGTAGEFPEIDQRQQERDALRTELANAGSEQRTQLQAVWLLLGIIADAVVFLMRPPGPPAARGQKEGYCLCVGQTGWGWPNSRS</sequence>
<evidence type="ECO:0000313" key="2">
    <source>
        <dbReference type="Proteomes" id="UP000299211"/>
    </source>
</evidence>
<dbReference type="Pfam" id="PF19817">
    <property type="entry name" value="DUF6300"/>
    <property type="match status" value="1"/>
</dbReference>
<evidence type="ECO:0000313" key="1">
    <source>
        <dbReference type="EMBL" id="GDY79919.1"/>
    </source>
</evidence>
<dbReference type="EMBL" id="BJHY01000002">
    <property type="protein sequence ID" value="GDY79919.1"/>
    <property type="molecule type" value="Genomic_DNA"/>
</dbReference>
<dbReference type="AlphaFoldDB" id="A0A4D4N8T6"/>
<dbReference type="InterPro" id="IPR046267">
    <property type="entry name" value="DUF6300"/>
</dbReference>
<accession>A0A4D4N8T6</accession>
<dbReference type="Proteomes" id="UP000299211">
    <property type="component" value="Unassembled WGS sequence"/>
</dbReference>